<evidence type="ECO:0000256" key="1">
    <source>
        <dbReference type="ARBA" id="ARBA00022741"/>
    </source>
</evidence>
<evidence type="ECO:0000259" key="4">
    <source>
        <dbReference type="SMART" id="SM00796"/>
    </source>
</evidence>
<keyword evidence="2" id="KW-0378">Hydrolase</keyword>
<keyword evidence="1" id="KW-0547">Nucleotide-binding</keyword>
<evidence type="ECO:0000313" key="5">
    <source>
        <dbReference type="EMBL" id="CAF1284213.1"/>
    </source>
</evidence>
<dbReference type="Gene3D" id="3.30.1360.40">
    <property type="match status" value="1"/>
</dbReference>
<dbReference type="InterPro" id="IPR003833">
    <property type="entry name" value="CT_C_D"/>
</dbReference>
<proteinExistence type="predicted"/>
<dbReference type="Proteomes" id="UP000663864">
    <property type="component" value="Unassembled WGS sequence"/>
</dbReference>
<dbReference type="CDD" id="cd06850">
    <property type="entry name" value="biotinyl_domain"/>
    <property type="match status" value="1"/>
</dbReference>
<dbReference type="InterPro" id="IPR011053">
    <property type="entry name" value="Single_hybrid_motif"/>
</dbReference>
<dbReference type="SUPFAM" id="SSF160467">
    <property type="entry name" value="PH0987 N-terminal domain-like"/>
    <property type="match status" value="1"/>
</dbReference>
<dbReference type="InterPro" id="IPR000089">
    <property type="entry name" value="Biotin_lipoyl"/>
</dbReference>
<accession>A0A815CHC0</accession>
<dbReference type="SMART" id="SM00796">
    <property type="entry name" value="AHS1"/>
    <property type="match status" value="1"/>
</dbReference>
<dbReference type="GO" id="GO:0005524">
    <property type="term" value="F:ATP binding"/>
    <property type="evidence" value="ECO:0007669"/>
    <property type="project" value="UniProtKB-KW"/>
</dbReference>
<evidence type="ECO:0000256" key="2">
    <source>
        <dbReference type="ARBA" id="ARBA00022801"/>
    </source>
</evidence>
<evidence type="ECO:0000256" key="3">
    <source>
        <dbReference type="ARBA" id="ARBA00022840"/>
    </source>
</evidence>
<dbReference type="Pfam" id="PF00364">
    <property type="entry name" value="Biotin_lipoyl"/>
    <property type="match status" value="1"/>
</dbReference>
<sequence length="281" mass="32353">MKNLLVIVISLIEYGDSKSAINLLLRMRIHQIQEYLGLITDLKTIKTKPILNSLIDSVPAIRSLLICYDPMHLSQNILIKYLQTIEKLVNDYWNNHAIQYYMKTIRSKVNYLPDNLKFIANNNGIIGENNIEQISNILLNAQWLVIDYRTKYNPARTYTPGDSCGIDGNYMTIYCIESSDGYQLIQLQSITELKLQNLRRLALADDNHKIIYAMVGGIIQSISVYINDKIIVDQTILCTIQVMKTEITIISDYNGKLYHIYIKSNQLINTDDPLFIIKLDQ</sequence>
<dbReference type="EMBL" id="CAJNOT010002101">
    <property type="protein sequence ID" value="CAF1284213.1"/>
    <property type="molecule type" value="Genomic_DNA"/>
</dbReference>
<dbReference type="Gene3D" id="2.40.100.10">
    <property type="entry name" value="Cyclophilin-like"/>
    <property type="match status" value="1"/>
</dbReference>
<dbReference type="InterPro" id="IPR029000">
    <property type="entry name" value="Cyclophilin-like_dom_sf"/>
</dbReference>
<dbReference type="SUPFAM" id="SSF51230">
    <property type="entry name" value="Single hybrid motif"/>
    <property type="match status" value="1"/>
</dbReference>
<evidence type="ECO:0000313" key="6">
    <source>
        <dbReference type="Proteomes" id="UP000663864"/>
    </source>
</evidence>
<keyword evidence="3" id="KW-0067">ATP-binding</keyword>
<dbReference type="GO" id="GO:0016787">
    <property type="term" value="F:hydrolase activity"/>
    <property type="evidence" value="ECO:0007669"/>
    <property type="project" value="UniProtKB-KW"/>
</dbReference>
<organism evidence="5 6">
    <name type="scientific">Rotaria sordida</name>
    <dbReference type="NCBI Taxonomy" id="392033"/>
    <lineage>
        <taxon>Eukaryota</taxon>
        <taxon>Metazoa</taxon>
        <taxon>Spiralia</taxon>
        <taxon>Gnathifera</taxon>
        <taxon>Rotifera</taxon>
        <taxon>Eurotatoria</taxon>
        <taxon>Bdelloidea</taxon>
        <taxon>Philodinida</taxon>
        <taxon>Philodinidae</taxon>
        <taxon>Rotaria</taxon>
    </lineage>
</organism>
<comment type="caution">
    <text evidence="5">The sequence shown here is derived from an EMBL/GenBank/DDBJ whole genome shotgun (WGS) entry which is preliminary data.</text>
</comment>
<reference evidence="5" key="1">
    <citation type="submission" date="2021-02" db="EMBL/GenBank/DDBJ databases">
        <authorList>
            <person name="Nowell W R."/>
        </authorList>
    </citation>
    <scope>NUCLEOTIDE SEQUENCE</scope>
</reference>
<gene>
    <name evidence="5" type="ORF">ZHD862_LOCUS27094</name>
</gene>
<name>A0A815CHC0_9BILA</name>
<feature type="domain" description="Carboxyltransferase" evidence="4">
    <location>
        <begin position="7"/>
        <end position="204"/>
    </location>
</feature>
<dbReference type="AlphaFoldDB" id="A0A815CHC0"/>
<dbReference type="Gene3D" id="2.40.50.100">
    <property type="match status" value="1"/>
</dbReference>
<protein>
    <recommendedName>
        <fullName evidence="4">Carboxyltransferase domain-containing protein</fullName>
    </recommendedName>
</protein>